<feature type="region of interest" description="Disordered" evidence="1">
    <location>
        <begin position="54"/>
        <end position="82"/>
    </location>
</feature>
<proteinExistence type="predicted"/>
<organism evidence="3 4">
    <name type="scientific">Roseovarius tolerans</name>
    <dbReference type="NCBI Taxonomy" id="74031"/>
    <lineage>
        <taxon>Bacteria</taxon>
        <taxon>Pseudomonadati</taxon>
        <taxon>Pseudomonadota</taxon>
        <taxon>Alphaproteobacteria</taxon>
        <taxon>Rhodobacterales</taxon>
        <taxon>Roseobacteraceae</taxon>
        <taxon>Roseovarius</taxon>
    </lineage>
</organism>
<dbReference type="PATRIC" id="fig|74031.6.peg.1234"/>
<keyword evidence="2" id="KW-1133">Transmembrane helix</keyword>
<protein>
    <submittedName>
        <fullName evidence="3">Uncharacterized protein</fullName>
    </submittedName>
</protein>
<dbReference type="OrthoDB" id="7746035at2"/>
<comment type="caution">
    <text evidence="3">The sequence shown here is derived from an EMBL/GenBank/DDBJ whole genome shotgun (WGS) entry which is preliminary data.</text>
</comment>
<evidence type="ECO:0000313" key="4">
    <source>
        <dbReference type="Proteomes" id="UP000037046"/>
    </source>
</evidence>
<keyword evidence="2" id="KW-0812">Transmembrane</keyword>
<dbReference type="Proteomes" id="UP000037046">
    <property type="component" value="Unassembled WGS sequence"/>
</dbReference>
<evidence type="ECO:0000313" key="3">
    <source>
        <dbReference type="EMBL" id="KNX42167.1"/>
    </source>
</evidence>
<accession>A0A0L6CWM0</accession>
<keyword evidence="2" id="KW-0472">Membrane</keyword>
<sequence>MYTPNDDIHRQVNRDRNRYAAPGYESSAASNGGLLALLVVVALLGGLITLSMLGPSTSDGGPAPEATAPESISGGQATTPAD</sequence>
<dbReference type="RefSeq" id="WP_050662129.1">
    <property type="nucleotide sequence ID" value="NZ_CP118494.1"/>
</dbReference>
<gene>
    <name evidence="3" type="ORF">ROTO_12070</name>
</gene>
<evidence type="ECO:0000256" key="2">
    <source>
        <dbReference type="SAM" id="Phobius"/>
    </source>
</evidence>
<evidence type="ECO:0000256" key="1">
    <source>
        <dbReference type="SAM" id="MobiDB-lite"/>
    </source>
</evidence>
<feature type="compositionally biased region" description="Polar residues" evidence="1">
    <location>
        <begin position="73"/>
        <end position="82"/>
    </location>
</feature>
<keyword evidence="4" id="KW-1185">Reference proteome</keyword>
<dbReference type="EMBL" id="LGVV01000011">
    <property type="protein sequence ID" value="KNX42167.1"/>
    <property type="molecule type" value="Genomic_DNA"/>
</dbReference>
<dbReference type="AlphaFoldDB" id="A0A0L6CWM0"/>
<reference evidence="4" key="1">
    <citation type="submission" date="2015-07" db="EMBL/GenBank/DDBJ databases">
        <title>Draft Genome Sequence of Roseovarius tolerans EL-164, a producer of N-Acylated Alanine Methyl Esters (NAMEs).</title>
        <authorList>
            <person name="Voget S."/>
            <person name="Bruns H."/>
            <person name="Wagner-Doebler I."/>
            <person name="Schulz S."/>
            <person name="Daniel R."/>
        </authorList>
    </citation>
    <scope>NUCLEOTIDE SEQUENCE [LARGE SCALE GENOMIC DNA]</scope>
    <source>
        <strain evidence="4">EL-164</strain>
    </source>
</reference>
<name>A0A0L6CWM0_9RHOB</name>
<feature type="transmembrane region" description="Helical" evidence="2">
    <location>
        <begin position="34"/>
        <end position="53"/>
    </location>
</feature>